<dbReference type="AlphaFoldDB" id="A0A5P2FZR5"/>
<gene>
    <name evidence="1" type="ORF">E0W69_001300</name>
</gene>
<dbReference type="KEGG" id="arac:E0W69_001300"/>
<evidence type="ECO:0000313" key="1">
    <source>
        <dbReference type="EMBL" id="QES87349.1"/>
    </source>
</evidence>
<sequence length="344" mass="41203">MSEFLFKELFYQEIYFASYNELNDPLDITARIDFSTKKINDINYLIYFFGKSQFLFDDSEYSNQKLVQFFNNNTKFQLLVNEVFNQIKKSNKNNLWINDIISIIKHSIIEAKIDFEFKSDAFEQKLQKLTKKILQNSHIACFSENNTNFLMWSHYASKHSGICMEFNLGESNLFPFEYNGKRKITDGKIEDRFSKGIIESTIFREDLKKVIYQEEPPYINFYDFQSVFENEYDCDLIGLSKSWTHKFALELEWTFSTKTTNWEYENEFRVISINFDESKLPEKRIRHFPIEILSGIYFGLNTPENIKTRIFEIISYKNSETLFYESKLNGSVIEFSEWEEKDKY</sequence>
<dbReference type="RefSeq" id="WP_131328227.1">
    <property type="nucleotide sequence ID" value="NZ_CP044016.1"/>
</dbReference>
<protein>
    <submittedName>
        <fullName evidence="1">DUF2971 domain-containing protein</fullName>
    </submittedName>
</protein>
<dbReference type="OrthoDB" id="190848at2"/>
<dbReference type="InterPro" id="IPR021352">
    <property type="entry name" value="DUF2971"/>
</dbReference>
<name>A0A5P2FZR5_9BACT</name>
<organism evidence="1 2">
    <name type="scientific">Rhizosphaericola mali</name>
    <dbReference type="NCBI Taxonomy" id="2545455"/>
    <lineage>
        <taxon>Bacteria</taxon>
        <taxon>Pseudomonadati</taxon>
        <taxon>Bacteroidota</taxon>
        <taxon>Chitinophagia</taxon>
        <taxon>Chitinophagales</taxon>
        <taxon>Chitinophagaceae</taxon>
        <taxon>Rhizosphaericola</taxon>
    </lineage>
</organism>
<dbReference type="EMBL" id="CP044016">
    <property type="protein sequence ID" value="QES87349.1"/>
    <property type="molecule type" value="Genomic_DNA"/>
</dbReference>
<reference evidence="1 2" key="1">
    <citation type="submission" date="2019-09" db="EMBL/GenBank/DDBJ databases">
        <title>Complete genome sequence of Arachidicoccus sp. B3-10 isolated from apple orchard soil.</title>
        <authorList>
            <person name="Kim H.S."/>
            <person name="Han K.-I."/>
            <person name="Suh M.K."/>
            <person name="Lee K.C."/>
            <person name="Eom M.K."/>
            <person name="Kim J.-S."/>
            <person name="Kang S.W."/>
            <person name="Sin Y."/>
            <person name="Lee J.-S."/>
        </authorList>
    </citation>
    <scope>NUCLEOTIDE SEQUENCE [LARGE SCALE GENOMIC DNA]</scope>
    <source>
        <strain evidence="1 2">B3-10</strain>
    </source>
</reference>
<dbReference type="Proteomes" id="UP000292424">
    <property type="component" value="Chromosome"/>
</dbReference>
<accession>A0A5P2FZR5</accession>
<evidence type="ECO:0000313" key="2">
    <source>
        <dbReference type="Proteomes" id="UP000292424"/>
    </source>
</evidence>
<keyword evidence="2" id="KW-1185">Reference proteome</keyword>
<proteinExistence type="predicted"/>
<dbReference type="Pfam" id="PF11185">
    <property type="entry name" value="DUF2971"/>
    <property type="match status" value="1"/>
</dbReference>